<comment type="caution">
    <text evidence="2">The sequence shown here is derived from an EMBL/GenBank/DDBJ whole genome shotgun (WGS) entry which is preliminary data.</text>
</comment>
<evidence type="ECO:0000259" key="1">
    <source>
        <dbReference type="SMART" id="SM00421"/>
    </source>
</evidence>
<organism evidence="2 3">
    <name type="scientific">Acetobacter garciniae</name>
    <dbReference type="NCBI Taxonomy" id="2817435"/>
    <lineage>
        <taxon>Bacteria</taxon>
        <taxon>Pseudomonadati</taxon>
        <taxon>Pseudomonadota</taxon>
        <taxon>Alphaproteobacteria</taxon>
        <taxon>Acetobacterales</taxon>
        <taxon>Acetobacteraceae</taxon>
        <taxon>Acetobacter</taxon>
    </lineage>
</organism>
<dbReference type="SUPFAM" id="SSF46894">
    <property type="entry name" value="C-terminal effector domain of the bipartite response regulators"/>
    <property type="match status" value="1"/>
</dbReference>
<sequence length="390" mass="43467">MLKLNALIEGIYNCAVDESTWSATLKECSKLLGISATVIVPTNPKEQELSISSLDTNWHVAMFHDYFHTADPYCRLDPYNEFFENKINVVGDFCDADFVSDAEVARSTFYQEFLKKYEWGRTNVFIHQDPFSVAVKISTQRHFGKRNETEEERQIRNILSRHICRSLTLSVGNRQASLIEDGFAGLCQNLTCGAALLRNDTKVLMMNDKFKSLIGDAFTYTDGRLSFANRHNTSSLHSLITSVLLADSEMPDDGIICVNCTTNTKTLLKILKLPHIGSRGSSINRQSAVLLLTNRPGDTPADVSNALRIWGLTQSEVRLARYIGAGTPPKIAAEFIGISEQYARTLLKEIFRKLNVNSQSQLATFMGTLSPMGTRSNRPLPANRTIAASP</sequence>
<evidence type="ECO:0000313" key="3">
    <source>
        <dbReference type="Proteomes" id="UP000664073"/>
    </source>
</evidence>
<dbReference type="GO" id="GO:0003677">
    <property type="term" value="F:DNA binding"/>
    <property type="evidence" value="ECO:0007669"/>
    <property type="project" value="InterPro"/>
</dbReference>
<feature type="domain" description="HTH luxR-type" evidence="1">
    <location>
        <begin position="309"/>
        <end position="366"/>
    </location>
</feature>
<proteinExistence type="predicted"/>
<dbReference type="InterPro" id="IPR036388">
    <property type="entry name" value="WH-like_DNA-bd_sf"/>
</dbReference>
<dbReference type="InterPro" id="IPR000792">
    <property type="entry name" value="Tscrpt_reg_LuxR_C"/>
</dbReference>
<name>A0A939HPT2_9PROT</name>
<evidence type="ECO:0000313" key="2">
    <source>
        <dbReference type="EMBL" id="MBO1325096.1"/>
    </source>
</evidence>
<dbReference type="Gene3D" id="1.10.10.10">
    <property type="entry name" value="Winged helix-like DNA-binding domain superfamily/Winged helix DNA-binding domain"/>
    <property type="match status" value="1"/>
</dbReference>
<protein>
    <submittedName>
        <fullName evidence="2">Helix-turn-helix transcriptional regulator</fullName>
    </submittedName>
</protein>
<dbReference type="RefSeq" id="WP_207845771.1">
    <property type="nucleotide sequence ID" value="NZ_JAFVMH010000003.1"/>
</dbReference>
<dbReference type="Proteomes" id="UP000664073">
    <property type="component" value="Unassembled WGS sequence"/>
</dbReference>
<accession>A0A939HPT2</accession>
<dbReference type="GO" id="GO:0006355">
    <property type="term" value="P:regulation of DNA-templated transcription"/>
    <property type="evidence" value="ECO:0007669"/>
    <property type="project" value="InterPro"/>
</dbReference>
<keyword evidence="3" id="KW-1185">Reference proteome</keyword>
<dbReference type="SMART" id="SM00421">
    <property type="entry name" value="HTH_LUXR"/>
    <property type="match status" value="1"/>
</dbReference>
<dbReference type="AlphaFoldDB" id="A0A939HPT2"/>
<reference evidence="2" key="1">
    <citation type="submission" date="2021-03" db="EMBL/GenBank/DDBJ databases">
        <title>The complete genome sequence of Acetobacter sp. TBRC 12339.</title>
        <authorList>
            <person name="Charoenyingcharoen P."/>
            <person name="Yukphan P."/>
        </authorList>
    </citation>
    <scope>NUCLEOTIDE SEQUENCE</scope>
    <source>
        <strain evidence="2">TBRC 12339</strain>
    </source>
</reference>
<dbReference type="InterPro" id="IPR016032">
    <property type="entry name" value="Sig_transdc_resp-reg_C-effctor"/>
</dbReference>
<dbReference type="EMBL" id="JAFVMH010000003">
    <property type="protein sequence ID" value="MBO1325096.1"/>
    <property type="molecule type" value="Genomic_DNA"/>
</dbReference>
<gene>
    <name evidence="2" type="ORF">J2D77_08035</name>
</gene>